<dbReference type="AlphaFoldDB" id="A0ABD3BW49"/>
<dbReference type="PANTHER" id="PTHR13923:SF11">
    <property type="entry name" value="SECRETORY 31, ISOFORM D"/>
    <property type="match status" value="1"/>
</dbReference>
<feature type="compositionally biased region" description="Acidic residues" evidence="4">
    <location>
        <begin position="376"/>
        <end position="389"/>
    </location>
</feature>
<dbReference type="SMART" id="SM00298">
    <property type="entry name" value="CHROMO"/>
    <property type="match status" value="1"/>
</dbReference>
<evidence type="ECO:0000256" key="4">
    <source>
        <dbReference type="SAM" id="MobiDB-lite"/>
    </source>
</evidence>
<feature type="compositionally biased region" description="Polar residues" evidence="4">
    <location>
        <begin position="348"/>
        <end position="359"/>
    </location>
</feature>
<dbReference type="Gene3D" id="1.25.40.1030">
    <property type="match status" value="1"/>
</dbReference>
<dbReference type="InterPro" id="IPR000953">
    <property type="entry name" value="Chromo/chromo_shadow_dom"/>
</dbReference>
<reference evidence="7" key="1">
    <citation type="journal article" date="2024" name="IScience">
        <title>Strigolactones Initiate the Formation of Haustorium-like Structures in Castilleja.</title>
        <authorList>
            <person name="Buerger M."/>
            <person name="Peterson D."/>
            <person name="Chory J."/>
        </authorList>
    </citation>
    <scope>NUCLEOTIDE SEQUENCE [LARGE SCALE GENOMIC DNA]</scope>
</reference>
<proteinExistence type="predicted"/>
<sequence length="491" mass="54036">MRGGKRGSTITGRVGGCWRLGLCDNSRFGKSYWVWVVRVMATAGGKTVKTSVEAEIKGIWNLKRSLSKTMNRTILFLDISDIEAAIILKSAEKRDFRHQLTEMRADAQMDGHENVFSLCNKSGDLKIVGVRQRQYLVKYHGLAHIHNHWVPEKQLLLENSCLVSNFIEKEQGTGRYGVEEGVFGAAAPLKAPKWYKRKVVSFGFGGKLVSFNSAESPAGSSEVYVHNLVTEHGLISRSSEFEAAIQNGDRSALKILCERKSQESESEEERETWGFMKVMFNEDGTARSKLLSHLGFSLPAEESGTSKDDVSEQVNALGLDESSAVKGVSESKESALLAFDNGEDFFSNLPSPKTDTPRSISKDEFVVGDSVKESEPEIDGPEESSDPSFDDAVQRALVVGDYKGAVAQCLSSNRLADALVIAHVGGGSLWNNTRDQYLKTSSSPYLKVVSAMVNNDLMSIANTRPLKSWKETLALFCTRAVQKVKVDPSSR</sequence>
<organism evidence="6 7">
    <name type="scientific">Castilleja foliolosa</name>
    <dbReference type="NCBI Taxonomy" id="1961234"/>
    <lineage>
        <taxon>Eukaryota</taxon>
        <taxon>Viridiplantae</taxon>
        <taxon>Streptophyta</taxon>
        <taxon>Embryophyta</taxon>
        <taxon>Tracheophyta</taxon>
        <taxon>Spermatophyta</taxon>
        <taxon>Magnoliopsida</taxon>
        <taxon>eudicotyledons</taxon>
        <taxon>Gunneridae</taxon>
        <taxon>Pentapetalae</taxon>
        <taxon>asterids</taxon>
        <taxon>lamiids</taxon>
        <taxon>Lamiales</taxon>
        <taxon>Orobanchaceae</taxon>
        <taxon>Pedicularideae</taxon>
        <taxon>Castillejinae</taxon>
        <taxon>Castilleja</taxon>
    </lineage>
</organism>
<feature type="region of interest" description="Disordered" evidence="4">
    <location>
        <begin position="347"/>
        <end position="390"/>
    </location>
</feature>
<accession>A0ABD3BW49</accession>
<keyword evidence="7" id="KW-1185">Reference proteome</keyword>
<evidence type="ECO:0000256" key="1">
    <source>
        <dbReference type="ARBA" id="ARBA00022448"/>
    </source>
</evidence>
<feature type="domain" description="Chromo" evidence="5">
    <location>
        <begin position="122"/>
        <end position="171"/>
    </location>
</feature>
<protein>
    <recommendedName>
        <fullName evidence="5">Chromo domain-containing protein</fullName>
    </recommendedName>
</protein>
<evidence type="ECO:0000313" key="7">
    <source>
        <dbReference type="Proteomes" id="UP001632038"/>
    </source>
</evidence>
<evidence type="ECO:0000259" key="5">
    <source>
        <dbReference type="SMART" id="SM00298"/>
    </source>
</evidence>
<keyword evidence="2" id="KW-0853">WD repeat</keyword>
<gene>
    <name evidence="6" type="ORF">CASFOL_034400</name>
</gene>
<dbReference type="InterPro" id="IPR040251">
    <property type="entry name" value="SEC31-like"/>
</dbReference>
<feature type="compositionally biased region" description="Basic and acidic residues" evidence="4">
    <location>
        <begin position="360"/>
        <end position="375"/>
    </location>
</feature>
<dbReference type="InterPro" id="IPR016197">
    <property type="entry name" value="Chromo-like_dom_sf"/>
</dbReference>
<evidence type="ECO:0000313" key="6">
    <source>
        <dbReference type="EMBL" id="KAL3621740.1"/>
    </source>
</evidence>
<keyword evidence="3" id="KW-0677">Repeat</keyword>
<comment type="caution">
    <text evidence="6">The sequence shown here is derived from an EMBL/GenBank/DDBJ whole genome shotgun (WGS) entry which is preliminary data.</text>
</comment>
<name>A0ABD3BW49_9LAMI</name>
<dbReference type="PANTHER" id="PTHR13923">
    <property type="entry name" value="SEC31-RELATED PROTEIN"/>
    <property type="match status" value="1"/>
</dbReference>
<evidence type="ECO:0000256" key="2">
    <source>
        <dbReference type="ARBA" id="ARBA00022574"/>
    </source>
</evidence>
<dbReference type="Proteomes" id="UP001632038">
    <property type="component" value="Unassembled WGS sequence"/>
</dbReference>
<evidence type="ECO:0000256" key="3">
    <source>
        <dbReference type="ARBA" id="ARBA00022737"/>
    </source>
</evidence>
<dbReference type="EMBL" id="JAVIJP010000063">
    <property type="protein sequence ID" value="KAL3621740.1"/>
    <property type="molecule type" value="Genomic_DNA"/>
</dbReference>
<dbReference type="SUPFAM" id="SSF54160">
    <property type="entry name" value="Chromo domain-like"/>
    <property type="match status" value="1"/>
</dbReference>
<keyword evidence="1" id="KW-0813">Transport</keyword>
<dbReference type="Gene3D" id="2.40.50.40">
    <property type="match status" value="1"/>
</dbReference>